<dbReference type="EMBL" id="CP157484">
    <property type="protein sequence ID" value="XBO39165.1"/>
    <property type="molecule type" value="Genomic_DNA"/>
</dbReference>
<dbReference type="GO" id="GO:0005524">
    <property type="term" value="F:ATP binding"/>
    <property type="evidence" value="ECO:0007669"/>
    <property type="project" value="InterPro"/>
</dbReference>
<dbReference type="AlphaFoldDB" id="A0AAU7JFR5"/>
<keyword evidence="1" id="KW-0808">Transferase</keyword>
<keyword evidence="2" id="KW-0418">Kinase</keyword>
<evidence type="ECO:0000313" key="4">
    <source>
        <dbReference type="EMBL" id="XBO39165.1"/>
    </source>
</evidence>
<dbReference type="CDD" id="cd24008">
    <property type="entry name" value="ASKHA_NBD_GLK"/>
    <property type="match status" value="1"/>
</dbReference>
<reference evidence="4" key="1">
    <citation type="submission" date="2024-05" db="EMBL/GenBank/DDBJ databases">
        <authorList>
            <person name="Kim S."/>
            <person name="Heo J."/>
            <person name="Choi H."/>
            <person name="Choi Y."/>
            <person name="Kwon S.-W."/>
            <person name="Kim Y."/>
        </authorList>
    </citation>
    <scope>NUCLEOTIDE SEQUENCE</scope>
    <source>
        <strain evidence="4">KACC 23698</strain>
    </source>
</reference>
<dbReference type="PANTHER" id="PTHR47690">
    <property type="entry name" value="GLUCOKINASE"/>
    <property type="match status" value="1"/>
</dbReference>
<sequence>MPSPVQPSSAPPVLPHPVIVGDIGGTNARFAFQRAPDEPLVMLGRFKTADFATVSLALKAAAGQASEPPRSAVLCGAGPVANRRCALTNASWIIDGPELVRLNGLQDGLLLNDFEAQALSLPALPASVLEPIGDVAPGTGPCVVLGPGTGLGVGALITLDGRYAPLPSEGGHVDLAATDPEQERVFAHVARKVGRLTAETVLSGPGLVALHAASAQARGDQPDGRDGVAIVDAALADAGSDEADTVRLFLRIMARFSGDMAIVFGATGGVTLAGGILPRVKSLINPKAFRADFERKDPVRALAARIATRLVVSPDAVLHGMAAIAAQPERYALAYGERLWSR</sequence>
<dbReference type="InterPro" id="IPR050201">
    <property type="entry name" value="Bacterial_glucokinase"/>
</dbReference>
<dbReference type="Gene3D" id="3.30.420.40">
    <property type="match status" value="1"/>
</dbReference>
<dbReference type="GO" id="GO:0005536">
    <property type="term" value="F:D-glucose binding"/>
    <property type="evidence" value="ECO:0007669"/>
    <property type="project" value="InterPro"/>
</dbReference>
<dbReference type="GO" id="GO:0005829">
    <property type="term" value="C:cytosol"/>
    <property type="evidence" value="ECO:0007669"/>
    <property type="project" value="TreeGrafter"/>
</dbReference>
<evidence type="ECO:0000256" key="3">
    <source>
        <dbReference type="RuleBase" id="RU004046"/>
    </source>
</evidence>
<dbReference type="Pfam" id="PF02685">
    <property type="entry name" value="Glucokinase"/>
    <property type="match status" value="1"/>
</dbReference>
<dbReference type="GO" id="GO:0004340">
    <property type="term" value="F:glucokinase activity"/>
    <property type="evidence" value="ECO:0007669"/>
    <property type="project" value="InterPro"/>
</dbReference>
<evidence type="ECO:0000256" key="2">
    <source>
        <dbReference type="ARBA" id="ARBA00022777"/>
    </source>
</evidence>
<proteinExistence type="inferred from homology"/>
<gene>
    <name evidence="4" type="ORF">ABEG18_26410</name>
</gene>
<evidence type="ECO:0000256" key="1">
    <source>
        <dbReference type="ARBA" id="ARBA00022679"/>
    </source>
</evidence>
<dbReference type="RefSeq" id="WP_406856003.1">
    <property type="nucleotide sequence ID" value="NZ_CP157484.1"/>
</dbReference>
<dbReference type="GO" id="GO:0006096">
    <property type="term" value="P:glycolytic process"/>
    <property type="evidence" value="ECO:0007669"/>
    <property type="project" value="InterPro"/>
</dbReference>
<organism evidence="4">
    <name type="scientific">Alsobacter sp. KACC 23698</name>
    <dbReference type="NCBI Taxonomy" id="3149229"/>
    <lineage>
        <taxon>Bacteria</taxon>
        <taxon>Pseudomonadati</taxon>
        <taxon>Pseudomonadota</taxon>
        <taxon>Alphaproteobacteria</taxon>
        <taxon>Hyphomicrobiales</taxon>
        <taxon>Alsobacteraceae</taxon>
        <taxon>Alsobacter</taxon>
    </lineage>
</organism>
<dbReference type="InterPro" id="IPR003836">
    <property type="entry name" value="Glucokinase"/>
</dbReference>
<dbReference type="PANTHER" id="PTHR47690:SF1">
    <property type="entry name" value="GLUCOKINASE"/>
    <property type="match status" value="1"/>
</dbReference>
<accession>A0AAU7JFR5</accession>
<dbReference type="Gene3D" id="3.40.367.20">
    <property type="match status" value="1"/>
</dbReference>
<name>A0AAU7JFR5_9HYPH</name>
<dbReference type="SUPFAM" id="SSF53067">
    <property type="entry name" value="Actin-like ATPase domain"/>
    <property type="match status" value="1"/>
</dbReference>
<protein>
    <submittedName>
        <fullName evidence="4">Glucokinase</fullName>
    </submittedName>
</protein>
<dbReference type="InterPro" id="IPR043129">
    <property type="entry name" value="ATPase_NBD"/>
</dbReference>
<comment type="similarity">
    <text evidence="3">Belongs to the bacterial glucokinase family.</text>
</comment>